<comment type="caution">
    <text evidence="1">The sequence shown here is derived from an EMBL/GenBank/DDBJ whole genome shotgun (WGS) entry which is preliminary data.</text>
</comment>
<sequence length="406" mass="42963">MGKPLEGIKVVEVAMWAFVPACGGMLADLGADVIKIEPPTGDPLRGLSIGGLGGGSGNGRIDYSWESYNRGKRSVTLDLKQEAGRAVLDRLLADADVFLTNLLPPARRAMRIDAESIRAAYPNLIYASGSALGPNGPDREKGGYDAITFWARGGISSSLTDADAAHPVGPPGPAFGDTLSGAMLSGAICAAIAKRALTGEASSVDVSLLGTALWSMQRYVCQATADGVQKFPKPPADRPNNVLVANYRTADGRFLALCMLQADKYWAPLCEVAGRPDLAADPRFVDAAARRQNIDACHAEVTALFASRTLAKWKAILARQSGQWDVVQDVGEMKDDPQAEANGYLKHIDYADGTKIPMIGLPMLFDDAPLSSTRSPELGADSDAVLTGLGYAEDEIIDLKVQGVVF</sequence>
<proteinExistence type="predicted"/>
<organism evidence="1 2">
    <name type="scientific">Novosphingobium guangzhouense</name>
    <dbReference type="NCBI Taxonomy" id="1850347"/>
    <lineage>
        <taxon>Bacteria</taxon>
        <taxon>Pseudomonadati</taxon>
        <taxon>Pseudomonadota</taxon>
        <taxon>Alphaproteobacteria</taxon>
        <taxon>Sphingomonadales</taxon>
        <taxon>Sphingomonadaceae</taxon>
        <taxon>Novosphingobium</taxon>
    </lineage>
</organism>
<reference evidence="1 2" key="1">
    <citation type="submission" date="2016-05" db="EMBL/GenBank/DDBJ databases">
        <title>Complete genome sequence of Novosphingobium guangzhouense SA925(T).</title>
        <authorList>
            <person name="Sha S."/>
        </authorList>
    </citation>
    <scope>NUCLEOTIDE SEQUENCE [LARGE SCALE GENOMIC DNA]</scope>
    <source>
        <strain evidence="1 2">SA925</strain>
    </source>
</reference>
<dbReference type="EMBL" id="LYMM01000095">
    <property type="protein sequence ID" value="PNU02019.1"/>
    <property type="molecule type" value="Genomic_DNA"/>
</dbReference>
<dbReference type="AlphaFoldDB" id="A0A2K2FT98"/>
<dbReference type="GO" id="GO:0003824">
    <property type="term" value="F:catalytic activity"/>
    <property type="evidence" value="ECO:0007669"/>
    <property type="project" value="InterPro"/>
</dbReference>
<accession>A0A2K2FT98</accession>
<evidence type="ECO:0000313" key="1">
    <source>
        <dbReference type="EMBL" id="PNU02019.1"/>
    </source>
</evidence>
<keyword evidence="2" id="KW-1185">Reference proteome</keyword>
<dbReference type="Pfam" id="PF02515">
    <property type="entry name" value="CoA_transf_3"/>
    <property type="match status" value="1"/>
</dbReference>
<dbReference type="PANTHER" id="PTHR48228:SF2">
    <property type="entry name" value="E-CINNAMOYL-COA:R-PHENYLLACTATE COA TRANSFERASE LARGE SUBUNIT"/>
    <property type="match status" value="1"/>
</dbReference>
<gene>
    <name evidence="1" type="ORF">A8V01_11300</name>
</gene>
<protein>
    <submittedName>
        <fullName evidence="1">Carnitine dehydratase</fullName>
    </submittedName>
</protein>
<dbReference type="Gene3D" id="3.30.1540.10">
    <property type="entry name" value="formyl-coa transferase, domain 3"/>
    <property type="match status" value="1"/>
</dbReference>
<dbReference type="InterPro" id="IPR023606">
    <property type="entry name" value="CoA-Trfase_III_dom_1_sf"/>
</dbReference>
<dbReference type="OrthoDB" id="5720311at2"/>
<dbReference type="SUPFAM" id="SSF89796">
    <property type="entry name" value="CoA-transferase family III (CaiB/BaiF)"/>
    <property type="match status" value="1"/>
</dbReference>
<dbReference type="Proteomes" id="UP000236327">
    <property type="component" value="Unassembled WGS sequence"/>
</dbReference>
<dbReference type="InterPro" id="IPR050509">
    <property type="entry name" value="CoA-transferase_III"/>
</dbReference>
<name>A0A2K2FT98_9SPHN</name>
<dbReference type="PANTHER" id="PTHR48228">
    <property type="entry name" value="SUCCINYL-COA--D-CITRAMALATE COA-TRANSFERASE"/>
    <property type="match status" value="1"/>
</dbReference>
<dbReference type="RefSeq" id="WP_103099264.1">
    <property type="nucleotide sequence ID" value="NZ_LYMM01000095.1"/>
</dbReference>
<evidence type="ECO:0000313" key="2">
    <source>
        <dbReference type="Proteomes" id="UP000236327"/>
    </source>
</evidence>
<dbReference type="InterPro" id="IPR044855">
    <property type="entry name" value="CoA-Trfase_III_dom3_sf"/>
</dbReference>
<dbReference type="Gene3D" id="3.40.50.10540">
    <property type="entry name" value="Crotonobetainyl-coa:carnitine coa-transferase, domain 1"/>
    <property type="match status" value="1"/>
</dbReference>
<dbReference type="InterPro" id="IPR003673">
    <property type="entry name" value="CoA-Trfase_fam_III"/>
</dbReference>